<proteinExistence type="inferred from homology"/>
<sequence>MKQWKLGVIAALLAGAAQAAPLPVVTSFSILGDVAKQVGGERVAVQSLVGANQDAHAYHMTSGDIKKIRSAKLVLLNGLGLEGADVQRAVKQSKVPFAEATKNITALKAEEGGHHHHHHHDGDHDHDHDHHHHHDHGEFDPHVWTDPVLMVTYAQNVGNALIQADPEGKAYYQQRLTAYQNQLKKLHSDAQAAFGSVPADKRKVLTAHDAFSYMAKRYNVSFIAPQGVSSAAEPSAKQVASIIRQIKREGINAVFVENIKDTRMVDRIAKETGVRVSGKLYSDALGSAPADTYIGMYRYNVKALTDAMKK</sequence>
<protein>
    <submittedName>
        <fullName evidence="9">Zinc ABC transporter substrate-binding protein</fullName>
    </submittedName>
</protein>
<dbReference type="GO" id="GO:0007155">
    <property type="term" value="P:cell adhesion"/>
    <property type="evidence" value="ECO:0007669"/>
    <property type="project" value="InterPro"/>
</dbReference>
<dbReference type="PANTHER" id="PTHR42953:SF1">
    <property type="entry name" value="METAL-BINDING PROTEIN HI_0362-RELATED"/>
    <property type="match status" value="1"/>
</dbReference>
<dbReference type="GO" id="GO:0046872">
    <property type="term" value="F:metal ion binding"/>
    <property type="evidence" value="ECO:0007669"/>
    <property type="project" value="UniProtKB-KW"/>
</dbReference>
<dbReference type="InterPro" id="IPR006129">
    <property type="entry name" value="AdhesinB"/>
</dbReference>
<accession>A0AAW5AMT1</accession>
<evidence type="ECO:0000256" key="3">
    <source>
        <dbReference type="ARBA" id="ARBA00022448"/>
    </source>
</evidence>
<evidence type="ECO:0000256" key="1">
    <source>
        <dbReference type="ARBA" id="ARBA00004196"/>
    </source>
</evidence>
<keyword evidence="5 8" id="KW-0732">Signal</keyword>
<evidence type="ECO:0000313" key="9">
    <source>
        <dbReference type="EMBL" id="MCF7529397.1"/>
    </source>
</evidence>
<name>A0AAW5AMT1_9NEIS</name>
<dbReference type="InterPro" id="IPR006127">
    <property type="entry name" value="ZnuA-like"/>
</dbReference>
<evidence type="ECO:0000256" key="2">
    <source>
        <dbReference type="ARBA" id="ARBA00011028"/>
    </source>
</evidence>
<dbReference type="GO" id="GO:0030001">
    <property type="term" value="P:metal ion transport"/>
    <property type="evidence" value="ECO:0007669"/>
    <property type="project" value="InterPro"/>
</dbReference>
<evidence type="ECO:0000256" key="6">
    <source>
        <dbReference type="RuleBase" id="RU003512"/>
    </source>
</evidence>
<feature type="signal peptide" evidence="8">
    <location>
        <begin position="1"/>
        <end position="19"/>
    </location>
</feature>
<evidence type="ECO:0000256" key="8">
    <source>
        <dbReference type="SAM" id="SignalP"/>
    </source>
</evidence>
<dbReference type="Pfam" id="PF01297">
    <property type="entry name" value="ZnuA"/>
    <property type="match status" value="1"/>
</dbReference>
<dbReference type="InterPro" id="IPR050492">
    <property type="entry name" value="Bact_metal-bind_prot9"/>
</dbReference>
<comment type="subcellular location">
    <subcellularLocation>
        <location evidence="1">Cell envelope</location>
    </subcellularLocation>
</comment>
<dbReference type="PRINTS" id="PR00690">
    <property type="entry name" value="ADHESNFAMILY"/>
</dbReference>
<reference evidence="9" key="1">
    <citation type="submission" date="2022-01" db="EMBL/GenBank/DDBJ databases">
        <title>Neisseria sp. ZJ104.</title>
        <authorList>
            <person name="Yang C."/>
        </authorList>
    </citation>
    <scope>NUCLEOTIDE SEQUENCE</scope>
    <source>
        <strain evidence="9">ZJ104</strain>
    </source>
</reference>
<gene>
    <name evidence="9" type="ORF">L4H06_04000</name>
</gene>
<evidence type="ECO:0000256" key="5">
    <source>
        <dbReference type="ARBA" id="ARBA00022729"/>
    </source>
</evidence>
<dbReference type="PRINTS" id="PR00691">
    <property type="entry name" value="ADHESINB"/>
</dbReference>
<evidence type="ECO:0000256" key="7">
    <source>
        <dbReference type="SAM" id="MobiDB-lite"/>
    </source>
</evidence>
<evidence type="ECO:0000313" key="10">
    <source>
        <dbReference type="Proteomes" id="UP001201397"/>
    </source>
</evidence>
<organism evidence="9 10">
    <name type="scientific">Neisseria lisongii</name>
    <dbReference type="NCBI Taxonomy" id="2912188"/>
    <lineage>
        <taxon>Bacteria</taxon>
        <taxon>Pseudomonadati</taxon>
        <taxon>Pseudomonadota</taxon>
        <taxon>Betaproteobacteria</taxon>
        <taxon>Neisseriales</taxon>
        <taxon>Neisseriaceae</taxon>
        <taxon>Neisseria</taxon>
    </lineage>
</organism>
<keyword evidence="3 6" id="KW-0813">Transport</keyword>
<dbReference type="Gene3D" id="3.40.50.1980">
    <property type="entry name" value="Nitrogenase molybdenum iron protein domain"/>
    <property type="match status" value="2"/>
</dbReference>
<comment type="similarity">
    <text evidence="2 6">Belongs to the bacterial solute-binding protein 9 family.</text>
</comment>
<dbReference type="EMBL" id="JAKKDL010000003">
    <property type="protein sequence ID" value="MCF7529397.1"/>
    <property type="molecule type" value="Genomic_DNA"/>
</dbReference>
<feature type="chain" id="PRO_5043677823" evidence="8">
    <location>
        <begin position="20"/>
        <end position="310"/>
    </location>
</feature>
<dbReference type="RefSeq" id="WP_237092616.1">
    <property type="nucleotide sequence ID" value="NZ_JAKKDL010000003.1"/>
</dbReference>
<dbReference type="AlphaFoldDB" id="A0AAW5AMT1"/>
<dbReference type="PANTHER" id="PTHR42953">
    <property type="entry name" value="HIGH-AFFINITY ZINC UPTAKE SYSTEM PROTEIN ZNUA-RELATED"/>
    <property type="match status" value="1"/>
</dbReference>
<dbReference type="SUPFAM" id="SSF53807">
    <property type="entry name" value="Helical backbone' metal receptor"/>
    <property type="match status" value="1"/>
</dbReference>
<dbReference type="InterPro" id="IPR006128">
    <property type="entry name" value="Lipoprotein_PsaA-like"/>
</dbReference>
<evidence type="ECO:0000256" key="4">
    <source>
        <dbReference type="ARBA" id="ARBA00022723"/>
    </source>
</evidence>
<comment type="caution">
    <text evidence="9">The sequence shown here is derived from an EMBL/GenBank/DDBJ whole genome shotgun (WGS) entry which is preliminary data.</text>
</comment>
<feature type="region of interest" description="Disordered" evidence="7">
    <location>
        <begin position="111"/>
        <end position="139"/>
    </location>
</feature>
<dbReference type="Proteomes" id="UP001201397">
    <property type="component" value="Unassembled WGS sequence"/>
</dbReference>
<keyword evidence="4" id="KW-0479">Metal-binding</keyword>
<dbReference type="GO" id="GO:0030313">
    <property type="term" value="C:cell envelope"/>
    <property type="evidence" value="ECO:0007669"/>
    <property type="project" value="UniProtKB-SubCell"/>
</dbReference>